<dbReference type="Pfam" id="PF00397">
    <property type="entry name" value="WW"/>
    <property type="match status" value="1"/>
</dbReference>
<dbReference type="Proteomes" id="UP000239649">
    <property type="component" value="Unassembled WGS sequence"/>
</dbReference>
<dbReference type="Gene3D" id="2.60.120.10">
    <property type="entry name" value="Jelly Rolls"/>
    <property type="match status" value="1"/>
</dbReference>
<sequence length="830" mass="84367">MHAGGFGLNPPHPQFAGYPPPMQPQMQGMQMQGMQMQGAPQHDPSAGNPGMADPAQLQQLVQLLGAKMLPKQTAVVECPKSMVGRVIGKGGETIKSLQQYTGAMIQIDQSTDPTRVTIAGSPQSLQLAVSMVNDIVRGTFKGFAMLRQIALSTSQPGMPGFGQPQPVYVQGYGFVPPSQQPATGPLTPPMTPLRAAAAGGLAGGLTPEAIAALLGQQQGAGGMQGNMGAPGGSQDVLLGQLLGQLAGQQPPQQQPQTMALQQHQHAQMGAPQHNAGPSHASESDQAAIQALLAQAGLLGGGQQGMAGGAPTSGAAGMSAHALPASSPQGLPAAAALMLSATGAPAMVSSAGSERSYGATSPSQSASMPVAAPGSALSGLAQAAAPGSYLGTSPTATHSSAGSGRASPATALAAANPALTTRRPLSDTGSPLGRYGAVGSPSSQGAGSIGAASIGAAAEEALAAKMASAAISPGAGPTSMQPASAVSVQLSSGEMLPPGWAKVTDGQGLVYYWNHATQESSLTRPTAQGQAAMPTRGSLHYDPYSNLLCVARGSKTVLLLPPSAAPALAAQPLTAESANHSPADLSALDLRRFPGLQAVLPQVRRFQLAAGDALFIPEGWWHQVDSGEGTLAVNYWWDSAVSRQLGGRMDRYYLRRLLQGLVEQQKAAALATLPRADLVQLATEQQEQQQQQQGGVAGSKAAVPQQEGGRGGAHGGAEVVATLAAQSAQALLDVLLLLRRRQPRLAAHLLLHSLDAAGWELLTGCMERRQEELAAAGGPAAAEAAVCSACEELYSAVGDRPALLDAILQRKAEFGRRALQAVLATELAGCL</sequence>
<feature type="domain" description="JmjC" evidence="5">
    <location>
        <begin position="484"/>
        <end position="651"/>
    </location>
</feature>
<dbReference type="InterPro" id="IPR004088">
    <property type="entry name" value="KH_dom_type_1"/>
</dbReference>
<evidence type="ECO:0000313" key="7">
    <source>
        <dbReference type="Proteomes" id="UP000239649"/>
    </source>
</evidence>
<dbReference type="InterPro" id="IPR003347">
    <property type="entry name" value="JmjC_dom"/>
</dbReference>
<comment type="caution">
    <text evidence="6">The sequence shown here is derived from an EMBL/GenBank/DDBJ whole genome shotgun (WGS) entry which is preliminary data.</text>
</comment>
<dbReference type="PROSITE" id="PS50084">
    <property type="entry name" value="KH_TYPE_1"/>
    <property type="match status" value="1"/>
</dbReference>
<dbReference type="InterPro" id="IPR036612">
    <property type="entry name" value="KH_dom_type_1_sf"/>
</dbReference>
<dbReference type="InterPro" id="IPR014710">
    <property type="entry name" value="RmlC-like_jellyroll"/>
</dbReference>
<evidence type="ECO:0000256" key="2">
    <source>
        <dbReference type="PROSITE-ProRule" id="PRU00117"/>
    </source>
</evidence>
<gene>
    <name evidence="6" type="ORF">C2E20_1699</name>
</gene>
<dbReference type="SMART" id="SM00322">
    <property type="entry name" value="KH"/>
    <property type="match status" value="1"/>
</dbReference>
<feature type="region of interest" description="Disordered" evidence="3">
    <location>
        <begin position="1"/>
        <end position="53"/>
    </location>
</feature>
<dbReference type="PANTHER" id="PTHR12461">
    <property type="entry name" value="HYPOXIA-INDUCIBLE FACTOR 1 ALPHA INHIBITOR-RELATED"/>
    <property type="match status" value="1"/>
</dbReference>
<feature type="compositionally biased region" description="Low complexity" evidence="3">
    <location>
        <begin position="247"/>
        <end position="264"/>
    </location>
</feature>
<dbReference type="SUPFAM" id="SSF51045">
    <property type="entry name" value="WW domain"/>
    <property type="match status" value="1"/>
</dbReference>
<feature type="region of interest" description="Disordered" evidence="3">
    <location>
        <begin position="247"/>
        <end position="284"/>
    </location>
</feature>
<dbReference type="Gene3D" id="2.20.70.10">
    <property type="match status" value="1"/>
</dbReference>
<dbReference type="Pfam" id="PF00013">
    <property type="entry name" value="KH_1"/>
    <property type="match status" value="1"/>
</dbReference>
<reference evidence="6 7" key="1">
    <citation type="journal article" date="2018" name="Plant J.">
        <title>Genome sequences of Chlorella sorokiniana UTEX 1602 and Micractinium conductrix SAG 241.80: implications to maltose excretion by a green alga.</title>
        <authorList>
            <person name="Arriola M.B."/>
            <person name="Velmurugan N."/>
            <person name="Zhang Y."/>
            <person name="Plunkett M.H."/>
            <person name="Hondzo H."/>
            <person name="Barney B.M."/>
        </authorList>
    </citation>
    <scope>NUCLEOTIDE SEQUENCE [LARGE SCALE GENOMIC DNA]</scope>
    <source>
        <strain evidence="6 7">SAG 241.80</strain>
    </source>
</reference>
<evidence type="ECO:0000256" key="1">
    <source>
        <dbReference type="ARBA" id="ARBA00006801"/>
    </source>
</evidence>
<dbReference type="PROSITE" id="PS51184">
    <property type="entry name" value="JMJC"/>
    <property type="match status" value="1"/>
</dbReference>
<feature type="region of interest" description="Disordered" evidence="3">
    <location>
        <begin position="688"/>
        <end position="713"/>
    </location>
</feature>
<dbReference type="SUPFAM" id="SSF54791">
    <property type="entry name" value="Eukaryotic type KH-domain (KH-domain type I)"/>
    <property type="match status" value="1"/>
</dbReference>
<dbReference type="EMBL" id="LHPF02000003">
    <property type="protein sequence ID" value="PSC74899.1"/>
    <property type="molecule type" value="Genomic_DNA"/>
</dbReference>
<feature type="compositionally biased region" description="Polar residues" evidence="3">
    <location>
        <begin position="349"/>
        <end position="366"/>
    </location>
</feature>
<evidence type="ECO:0000259" key="5">
    <source>
        <dbReference type="PROSITE" id="PS51184"/>
    </source>
</evidence>
<evidence type="ECO:0000313" key="6">
    <source>
        <dbReference type="EMBL" id="PSC74899.1"/>
    </source>
</evidence>
<dbReference type="AlphaFoldDB" id="A0A2P6VLD7"/>
<feature type="compositionally biased region" description="Pro residues" evidence="3">
    <location>
        <begin position="10"/>
        <end position="23"/>
    </location>
</feature>
<dbReference type="SMART" id="SM00558">
    <property type="entry name" value="JmjC"/>
    <property type="match status" value="1"/>
</dbReference>
<feature type="compositionally biased region" description="Low complexity" evidence="3">
    <location>
        <begin position="413"/>
        <end position="422"/>
    </location>
</feature>
<keyword evidence="7" id="KW-1185">Reference proteome</keyword>
<feature type="region of interest" description="Disordered" evidence="3">
    <location>
        <begin position="348"/>
        <end position="371"/>
    </location>
</feature>
<feature type="region of interest" description="Disordered" evidence="3">
    <location>
        <begin position="413"/>
        <end position="432"/>
    </location>
</feature>
<dbReference type="OrthoDB" id="5204190at2759"/>
<dbReference type="SUPFAM" id="SSF51197">
    <property type="entry name" value="Clavaminate synthase-like"/>
    <property type="match status" value="1"/>
</dbReference>
<dbReference type="InterPro" id="IPR041667">
    <property type="entry name" value="Cupin_8"/>
</dbReference>
<dbReference type="PANTHER" id="PTHR12461:SF102">
    <property type="entry name" value="LYSINE-SPECIFIC DEMETHYLASE JMJ31"/>
    <property type="match status" value="1"/>
</dbReference>
<feature type="compositionally biased region" description="Low complexity" evidence="3">
    <location>
        <begin position="24"/>
        <end position="41"/>
    </location>
</feature>
<dbReference type="PROSITE" id="PS50020">
    <property type="entry name" value="WW_DOMAIN_2"/>
    <property type="match status" value="1"/>
</dbReference>
<accession>A0A2P6VLD7</accession>
<dbReference type="SMART" id="SM00456">
    <property type="entry name" value="WW"/>
    <property type="match status" value="1"/>
</dbReference>
<dbReference type="Gene3D" id="3.30.1370.10">
    <property type="entry name" value="K Homology domain, type 1"/>
    <property type="match status" value="1"/>
</dbReference>
<dbReference type="CDD" id="cd00201">
    <property type="entry name" value="WW"/>
    <property type="match status" value="1"/>
</dbReference>
<dbReference type="InterPro" id="IPR036020">
    <property type="entry name" value="WW_dom_sf"/>
</dbReference>
<dbReference type="GO" id="GO:0003723">
    <property type="term" value="F:RNA binding"/>
    <property type="evidence" value="ECO:0007669"/>
    <property type="project" value="UniProtKB-UniRule"/>
</dbReference>
<dbReference type="Pfam" id="PF13621">
    <property type="entry name" value="Cupin_8"/>
    <property type="match status" value="1"/>
</dbReference>
<protein>
    <submittedName>
        <fullName evidence="6">Far upstream element-binding 2</fullName>
    </submittedName>
</protein>
<keyword evidence="2" id="KW-0694">RNA-binding</keyword>
<dbReference type="InterPro" id="IPR004087">
    <property type="entry name" value="KH_dom"/>
</dbReference>
<comment type="similarity">
    <text evidence="1">Belongs to the JARID1 histone demethylase family.</text>
</comment>
<evidence type="ECO:0000256" key="3">
    <source>
        <dbReference type="SAM" id="MobiDB-lite"/>
    </source>
</evidence>
<evidence type="ECO:0000259" key="4">
    <source>
        <dbReference type="PROSITE" id="PS50020"/>
    </source>
</evidence>
<dbReference type="InterPro" id="IPR001202">
    <property type="entry name" value="WW_dom"/>
</dbReference>
<name>A0A2P6VLD7_9CHLO</name>
<feature type="domain" description="WW" evidence="4">
    <location>
        <begin position="493"/>
        <end position="526"/>
    </location>
</feature>
<organism evidence="6 7">
    <name type="scientific">Micractinium conductrix</name>
    <dbReference type="NCBI Taxonomy" id="554055"/>
    <lineage>
        <taxon>Eukaryota</taxon>
        <taxon>Viridiplantae</taxon>
        <taxon>Chlorophyta</taxon>
        <taxon>core chlorophytes</taxon>
        <taxon>Trebouxiophyceae</taxon>
        <taxon>Chlorellales</taxon>
        <taxon>Chlorellaceae</taxon>
        <taxon>Chlorella clade</taxon>
        <taxon>Micractinium</taxon>
    </lineage>
</organism>
<feature type="region of interest" description="Disordered" evidence="3">
    <location>
        <begin position="303"/>
        <end position="327"/>
    </location>
</feature>
<proteinExistence type="inferred from homology"/>